<sequence>MPTASREAGRSRNPARRGEAAIENSLIQSIIRDLHSQPLFITGFQTGSDQLRGESRLRQFFTRPDRNGLVTT</sequence>
<keyword evidence="3" id="KW-1185">Reference proteome</keyword>
<reference evidence="3" key="1">
    <citation type="submission" date="2016-10" db="EMBL/GenBank/DDBJ databases">
        <authorList>
            <person name="Varghese N."/>
            <person name="Submissions S."/>
        </authorList>
    </citation>
    <scope>NUCLEOTIDE SEQUENCE [LARGE SCALE GENOMIC DNA]</scope>
    <source>
        <strain evidence="3">CGMCC 1.10657</strain>
    </source>
</reference>
<dbReference type="AlphaFoldDB" id="A0A1H3WJV8"/>
<feature type="region of interest" description="Disordered" evidence="1">
    <location>
        <begin position="1"/>
        <end position="20"/>
    </location>
</feature>
<dbReference type="Proteomes" id="UP000198658">
    <property type="component" value="Unassembled WGS sequence"/>
</dbReference>
<protein>
    <submittedName>
        <fullName evidence="2">Uncharacterized protein</fullName>
    </submittedName>
</protein>
<dbReference type="EMBL" id="FNQO01000001">
    <property type="protein sequence ID" value="SDZ87230.1"/>
    <property type="molecule type" value="Genomic_DNA"/>
</dbReference>
<accession>A0A1H3WJV8</accession>
<evidence type="ECO:0000256" key="1">
    <source>
        <dbReference type="SAM" id="MobiDB-lite"/>
    </source>
</evidence>
<evidence type="ECO:0000313" key="3">
    <source>
        <dbReference type="Proteomes" id="UP000198658"/>
    </source>
</evidence>
<proteinExistence type="predicted"/>
<evidence type="ECO:0000313" key="2">
    <source>
        <dbReference type="EMBL" id="SDZ87230.1"/>
    </source>
</evidence>
<dbReference type="STRING" id="658218.SAMN05216562_0908"/>
<gene>
    <name evidence="2" type="ORF">SAMN05216562_0908</name>
</gene>
<name>A0A1H3WJV8_9GAMM</name>
<organism evidence="2 3">
    <name type="scientific">Microbulbifer marinus</name>
    <dbReference type="NCBI Taxonomy" id="658218"/>
    <lineage>
        <taxon>Bacteria</taxon>
        <taxon>Pseudomonadati</taxon>
        <taxon>Pseudomonadota</taxon>
        <taxon>Gammaproteobacteria</taxon>
        <taxon>Cellvibrionales</taxon>
        <taxon>Microbulbiferaceae</taxon>
        <taxon>Microbulbifer</taxon>
    </lineage>
</organism>